<sequence>QNITIAKTGRPMMAISACFGGPMLNILLGIGLSGTYVTTKTGVPYKISVEPTLLVSLVGLSITLSSALIYLPRNEYRMSRAWGYYLISVYTIGMIVNVIMELSMRGID</sequence>
<protein>
    <submittedName>
        <fullName evidence="1">4990_t:CDS:1</fullName>
    </submittedName>
</protein>
<evidence type="ECO:0000313" key="1">
    <source>
        <dbReference type="EMBL" id="CAG8435422.1"/>
    </source>
</evidence>
<proteinExistence type="predicted"/>
<dbReference type="EMBL" id="CAJVPM010000072">
    <property type="protein sequence ID" value="CAG8435422.1"/>
    <property type="molecule type" value="Genomic_DNA"/>
</dbReference>
<accession>A0ACA9JUD2</accession>
<comment type="caution">
    <text evidence="1">The sequence shown here is derived from an EMBL/GenBank/DDBJ whole genome shotgun (WGS) entry which is preliminary data.</text>
</comment>
<name>A0ACA9JUD2_9GLOM</name>
<gene>
    <name evidence="1" type="ORF">SCALOS_LOCUS187</name>
</gene>
<evidence type="ECO:0000313" key="2">
    <source>
        <dbReference type="Proteomes" id="UP000789860"/>
    </source>
</evidence>
<dbReference type="Proteomes" id="UP000789860">
    <property type="component" value="Unassembled WGS sequence"/>
</dbReference>
<feature type="non-terminal residue" evidence="1">
    <location>
        <position position="1"/>
    </location>
</feature>
<organism evidence="1 2">
    <name type="scientific">Scutellospora calospora</name>
    <dbReference type="NCBI Taxonomy" id="85575"/>
    <lineage>
        <taxon>Eukaryota</taxon>
        <taxon>Fungi</taxon>
        <taxon>Fungi incertae sedis</taxon>
        <taxon>Mucoromycota</taxon>
        <taxon>Glomeromycotina</taxon>
        <taxon>Glomeromycetes</taxon>
        <taxon>Diversisporales</taxon>
        <taxon>Gigasporaceae</taxon>
        <taxon>Scutellospora</taxon>
    </lineage>
</organism>
<keyword evidence="2" id="KW-1185">Reference proteome</keyword>
<reference evidence="1" key="1">
    <citation type="submission" date="2021-06" db="EMBL/GenBank/DDBJ databases">
        <authorList>
            <person name="Kallberg Y."/>
            <person name="Tangrot J."/>
            <person name="Rosling A."/>
        </authorList>
    </citation>
    <scope>NUCLEOTIDE SEQUENCE</scope>
    <source>
        <strain evidence="1">AU212A</strain>
    </source>
</reference>